<dbReference type="PANTHER" id="PTHR24189">
    <property type="entry name" value="MYOTROPHIN"/>
    <property type="match status" value="1"/>
</dbReference>
<dbReference type="InterPro" id="IPR036770">
    <property type="entry name" value="Ankyrin_rpt-contain_sf"/>
</dbReference>
<dbReference type="SUPFAM" id="SSF48403">
    <property type="entry name" value="Ankyrin repeat"/>
    <property type="match status" value="1"/>
</dbReference>
<organism evidence="3 4">
    <name type="scientific">Geosmithia morbida</name>
    <dbReference type="NCBI Taxonomy" id="1094350"/>
    <lineage>
        <taxon>Eukaryota</taxon>
        <taxon>Fungi</taxon>
        <taxon>Dikarya</taxon>
        <taxon>Ascomycota</taxon>
        <taxon>Pezizomycotina</taxon>
        <taxon>Sordariomycetes</taxon>
        <taxon>Hypocreomycetidae</taxon>
        <taxon>Hypocreales</taxon>
        <taxon>Bionectriaceae</taxon>
        <taxon>Geosmithia</taxon>
    </lineage>
</organism>
<sequence>MALPIANKANVNTMHRFGDLGRITTPLALAVHRSSYEWAEKLLQKGADPNIGCDFVANQLLSHLLGHYPEYDDARPSLNCVWRPLVLAVGMGDEPLVRLLVENGALDVVSEPKETSDGIPSSFPPAGDVTVHHIYATGPLAGVDTIEFLLRSFPESVNAAVDGWKTPLTMAISSRKFDAFEALLQAAAEVNYPDGPLVPPLHAAIETFWLSTEPASRSICVQFMHRLIQRGADVNRIYNGSSPLTAVLGGISCSETKQLLPSMFPIVQMLIQGQADVNYMDPSGKTPMCIIFDKATLTWDFRTCTFLQQPLSQLFAAGADVNKHGPNRETSLFSLLKAFFLDPAANVSAAFIQCTVAYGAVLGDDEANRMFIRWLDNAWFQKTYRMARYHGKRISKEILFQAYEGAIKQRDMKKLKALGAFGEPANTDVVLSLAFHPAYYNRQVIERSRGWRFDANFTDAEDSGRGYMHKIIRVLECNKGYREKQATRDLQQLLLRRCRPGLLDAGGKTALERLRMMANKE</sequence>
<keyword evidence="1" id="KW-0677">Repeat</keyword>
<reference evidence="3" key="1">
    <citation type="submission" date="2020-03" db="EMBL/GenBank/DDBJ databases">
        <title>Site-based positive gene gene selection in Geosmithia morbida across the United States reveals a broad range of putative effectors and factors for local host and environmental adapation.</title>
        <authorList>
            <person name="Onufrak A."/>
            <person name="Murdoch R.W."/>
            <person name="Gazis R."/>
            <person name="Huff M."/>
            <person name="Staton M."/>
            <person name="Klingeman W."/>
            <person name="Hadziabdic D."/>
        </authorList>
    </citation>
    <scope>NUCLEOTIDE SEQUENCE</scope>
    <source>
        <strain evidence="3">1262</strain>
    </source>
</reference>
<dbReference type="Proteomes" id="UP000749293">
    <property type="component" value="Unassembled WGS sequence"/>
</dbReference>
<name>A0A9P5D7U1_9HYPO</name>
<proteinExistence type="predicted"/>
<dbReference type="InterPro" id="IPR050745">
    <property type="entry name" value="Multifunctional_regulatory"/>
</dbReference>
<evidence type="ECO:0000313" key="4">
    <source>
        <dbReference type="Proteomes" id="UP000749293"/>
    </source>
</evidence>
<dbReference type="SMART" id="SM00248">
    <property type="entry name" value="ANK"/>
    <property type="match status" value="5"/>
</dbReference>
<dbReference type="RefSeq" id="XP_035324747.1">
    <property type="nucleotide sequence ID" value="XM_035463323.1"/>
</dbReference>
<keyword evidence="2" id="KW-0040">ANK repeat</keyword>
<dbReference type="InterPro" id="IPR002110">
    <property type="entry name" value="Ankyrin_rpt"/>
</dbReference>
<keyword evidence="4" id="KW-1185">Reference proteome</keyword>
<protein>
    <submittedName>
        <fullName evidence="3">Ankyrin Repeat Protein</fullName>
    </submittedName>
</protein>
<gene>
    <name evidence="3" type="ORF">GMORB2_1341</name>
</gene>
<comment type="caution">
    <text evidence="3">The sequence shown here is derived from an EMBL/GenBank/DDBJ whole genome shotgun (WGS) entry which is preliminary data.</text>
</comment>
<dbReference type="AlphaFoldDB" id="A0A9P5D7U1"/>
<evidence type="ECO:0000256" key="1">
    <source>
        <dbReference type="ARBA" id="ARBA00022737"/>
    </source>
</evidence>
<accession>A0A9P5D7U1</accession>
<dbReference type="Gene3D" id="1.25.40.20">
    <property type="entry name" value="Ankyrin repeat-containing domain"/>
    <property type="match status" value="2"/>
</dbReference>
<dbReference type="OrthoDB" id="194358at2759"/>
<evidence type="ECO:0000256" key="2">
    <source>
        <dbReference type="ARBA" id="ARBA00023043"/>
    </source>
</evidence>
<dbReference type="EMBL" id="JAANYQ010000002">
    <property type="protein sequence ID" value="KAF4126095.1"/>
    <property type="molecule type" value="Genomic_DNA"/>
</dbReference>
<dbReference type="PANTHER" id="PTHR24189:SF50">
    <property type="entry name" value="ANKYRIN REPEAT AND SOCS BOX PROTEIN 2"/>
    <property type="match status" value="1"/>
</dbReference>
<evidence type="ECO:0000313" key="3">
    <source>
        <dbReference type="EMBL" id="KAF4126095.1"/>
    </source>
</evidence>
<dbReference type="Pfam" id="PF00023">
    <property type="entry name" value="Ank"/>
    <property type="match status" value="1"/>
</dbReference>
<dbReference type="GeneID" id="55967571"/>